<name>A0ABS6ANY6_9RHOB</name>
<proteinExistence type="predicted"/>
<keyword evidence="3" id="KW-1185">Reference proteome</keyword>
<comment type="caution">
    <text evidence="2">The sequence shown here is derived from an EMBL/GenBank/DDBJ whole genome shotgun (WGS) entry which is preliminary data.</text>
</comment>
<reference evidence="2" key="1">
    <citation type="submission" date="2021-06" db="EMBL/GenBank/DDBJ databases">
        <title>Paracoccus bacterium XHP0099 sp. nov., isolated from the surface waters of the Yellow Sea.</title>
        <authorList>
            <person name="Xue H."/>
            <person name="Zhang D."/>
        </authorList>
    </citation>
    <scope>NUCLEOTIDE SEQUENCE</scope>
    <source>
        <strain evidence="2">XHP0099</strain>
    </source>
</reference>
<evidence type="ECO:0000313" key="2">
    <source>
        <dbReference type="EMBL" id="MBU3032309.1"/>
    </source>
</evidence>
<sequence length="144" mass="15620">MGDGRVTVHIPKYHGFSALRITDAKGDHLGFAYSDTPYDVMDMRGAKESARRTSLYNRAMTAMDKSAPDIDALQELIAWGERRGDVTPNEPDAVMTVNGLGGKGLMRPPIAPPESLSNQEEEDEALAVDAARASILYPADRKAS</sequence>
<dbReference type="Proteomes" id="UP001166191">
    <property type="component" value="Unassembled WGS sequence"/>
</dbReference>
<feature type="region of interest" description="Disordered" evidence="1">
    <location>
        <begin position="100"/>
        <end position="125"/>
    </location>
</feature>
<evidence type="ECO:0000313" key="3">
    <source>
        <dbReference type="Proteomes" id="UP001166191"/>
    </source>
</evidence>
<organism evidence="2 3">
    <name type="scientific">Paracoccus marinaquae</name>
    <dbReference type="NCBI Taxonomy" id="2841926"/>
    <lineage>
        <taxon>Bacteria</taxon>
        <taxon>Pseudomonadati</taxon>
        <taxon>Pseudomonadota</taxon>
        <taxon>Alphaproteobacteria</taxon>
        <taxon>Rhodobacterales</taxon>
        <taxon>Paracoccaceae</taxon>
        <taxon>Paracoccus</taxon>
    </lineage>
</organism>
<evidence type="ECO:0000256" key="1">
    <source>
        <dbReference type="SAM" id="MobiDB-lite"/>
    </source>
</evidence>
<protein>
    <submittedName>
        <fullName evidence="2">Uncharacterized protein</fullName>
    </submittedName>
</protein>
<dbReference type="EMBL" id="JAHKNG010000074">
    <property type="protein sequence ID" value="MBU3032309.1"/>
    <property type="molecule type" value="Genomic_DNA"/>
</dbReference>
<gene>
    <name evidence="2" type="ORF">KNW02_19710</name>
</gene>
<accession>A0ABS6ANY6</accession>